<gene>
    <name evidence="1" type="ORF">LQ567_23560</name>
</gene>
<accession>A0ABS8PXJ8</accession>
<name>A0ABS8PXJ8_9BACT</name>
<dbReference type="RefSeq" id="WP_231008356.1">
    <property type="nucleotide sequence ID" value="NZ_JAJNEC010000007.1"/>
</dbReference>
<dbReference type="PROSITE" id="PS51257">
    <property type="entry name" value="PROKAR_LIPOPROTEIN"/>
    <property type="match status" value="1"/>
</dbReference>
<evidence type="ECO:0000313" key="2">
    <source>
        <dbReference type="Proteomes" id="UP001199816"/>
    </source>
</evidence>
<dbReference type="Pfam" id="PF16389">
    <property type="entry name" value="DUF4998"/>
    <property type="match status" value="1"/>
</dbReference>
<sequence>MKFFISVFIFSLILVAGCDKDQYAYKKFIGNSEVVYAGLAQEIGTRSGNLRVQVEWKKSIDPAVVSYTVYWNNNLDSAIVPAAAINADGIYRYIISGLPEYVQSFKMVTTNDRGDRSIGQAINGVRVFGPYYRSSLINQRLSSRKFFGTDSVRLYFLKTDSTKIFSKIRYTRKDGGLDSVYFKQDSVTIPSYQPGSKPAIHSYYRPTATAIDTFKTLAPDSLTAF</sequence>
<comment type="caution">
    <text evidence="1">The sequence shown here is derived from an EMBL/GenBank/DDBJ whole genome shotgun (WGS) entry which is preliminary data.</text>
</comment>
<dbReference type="EMBL" id="JAJNEC010000007">
    <property type="protein sequence ID" value="MCD2425782.1"/>
    <property type="molecule type" value="Genomic_DNA"/>
</dbReference>
<organism evidence="1 2">
    <name type="scientific">Niabella pedocola</name>
    <dbReference type="NCBI Taxonomy" id="1752077"/>
    <lineage>
        <taxon>Bacteria</taxon>
        <taxon>Pseudomonadati</taxon>
        <taxon>Bacteroidota</taxon>
        <taxon>Chitinophagia</taxon>
        <taxon>Chitinophagales</taxon>
        <taxon>Chitinophagaceae</taxon>
        <taxon>Niabella</taxon>
    </lineage>
</organism>
<dbReference type="Proteomes" id="UP001199816">
    <property type="component" value="Unassembled WGS sequence"/>
</dbReference>
<protein>
    <submittedName>
        <fullName evidence="1">DUF4998 domain-containing protein</fullName>
    </submittedName>
</protein>
<proteinExistence type="predicted"/>
<reference evidence="1 2" key="1">
    <citation type="submission" date="2021-11" db="EMBL/GenBank/DDBJ databases">
        <title>Genomic of Niabella pedocola.</title>
        <authorList>
            <person name="Wu T."/>
        </authorList>
    </citation>
    <scope>NUCLEOTIDE SEQUENCE [LARGE SCALE GENOMIC DNA]</scope>
    <source>
        <strain evidence="1 2">JCM 31011</strain>
    </source>
</reference>
<keyword evidence="2" id="KW-1185">Reference proteome</keyword>
<evidence type="ECO:0000313" key="1">
    <source>
        <dbReference type="EMBL" id="MCD2425782.1"/>
    </source>
</evidence>